<dbReference type="EMBL" id="JAQOSO010000084">
    <property type="protein sequence ID" value="MDJ1175539.1"/>
    <property type="molecule type" value="Genomic_DNA"/>
</dbReference>
<name>A0ABT7B8P6_9CYAN</name>
<evidence type="ECO:0000313" key="2">
    <source>
        <dbReference type="Proteomes" id="UP001235849"/>
    </source>
</evidence>
<accession>A0ABT7B8P6</accession>
<evidence type="ECO:0000313" key="1">
    <source>
        <dbReference type="EMBL" id="MDJ1175539.1"/>
    </source>
</evidence>
<protein>
    <submittedName>
        <fullName evidence="1">Uncharacterized protein</fullName>
    </submittedName>
</protein>
<organism evidence="1 2">
    <name type="scientific">Roseofilum capinflatum BLCC-M114</name>
    <dbReference type="NCBI Taxonomy" id="3022440"/>
    <lineage>
        <taxon>Bacteria</taxon>
        <taxon>Bacillati</taxon>
        <taxon>Cyanobacteriota</taxon>
        <taxon>Cyanophyceae</taxon>
        <taxon>Desertifilales</taxon>
        <taxon>Desertifilaceae</taxon>
        <taxon>Roseofilum</taxon>
        <taxon>Roseofilum capinflatum</taxon>
    </lineage>
</organism>
<comment type="caution">
    <text evidence="1">The sequence shown here is derived from an EMBL/GenBank/DDBJ whole genome shotgun (WGS) entry which is preliminary data.</text>
</comment>
<proteinExistence type="predicted"/>
<dbReference type="InterPro" id="IPR045680">
    <property type="entry name" value="DUF6200"/>
</dbReference>
<dbReference type="Proteomes" id="UP001235849">
    <property type="component" value="Unassembled WGS sequence"/>
</dbReference>
<dbReference type="Pfam" id="PF19702">
    <property type="entry name" value="DUF6200"/>
    <property type="match status" value="1"/>
</dbReference>
<sequence>MPKAQTANTIILEMPSAKKDDIEDLKRGEGKLFKKLAKTIDELKDSGQVEENAQPIVVIVPKKSDNKF</sequence>
<reference evidence="1 2" key="1">
    <citation type="submission" date="2023-01" db="EMBL/GenBank/DDBJ databases">
        <title>Novel diversity within Roseofilum (Cyanobacteria; Desertifilaceae) from marine benthic mats with descriptions of four novel species.</title>
        <authorList>
            <person name="Wang Y."/>
            <person name="Berthold D.E."/>
            <person name="Hu J."/>
            <person name="Lefler F.W."/>
            <person name="Laughinghouse H.D. IV."/>
        </authorList>
    </citation>
    <scope>NUCLEOTIDE SEQUENCE [LARGE SCALE GENOMIC DNA]</scope>
    <source>
        <strain evidence="1 2">BLCC-M114</strain>
    </source>
</reference>
<gene>
    <name evidence="1" type="ORF">PMG25_15720</name>
</gene>
<keyword evidence="2" id="KW-1185">Reference proteome</keyword>
<dbReference type="RefSeq" id="WP_283767842.1">
    <property type="nucleotide sequence ID" value="NZ_JAQOSO010000084.1"/>
</dbReference>